<reference evidence="1 2" key="1">
    <citation type="submission" date="2019-07" db="EMBL/GenBank/DDBJ databases">
        <title>Whole genome shotgun sequence of Myxococcus virescens NBRC 100334.</title>
        <authorList>
            <person name="Hosoyama A."/>
            <person name="Uohara A."/>
            <person name="Ohji S."/>
            <person name="Ichikawa N."/>
        </authorList>
    </citation>
    <scope>NUCLEOTIDE SEQUENCE [LARGE SCALE GENOMIC DNA]</scope>
    <source>
        <strain evidence="1 2">NBRC 100334</strain>
    </source>
</reference>
<organism evidence="1 2">
    <name type="scientific">Myxococcus virescens</name>
    <dbReference type="NCBI Taxonomy" id="83456"/>
    <lineage>
        <taxon>Bacteria</taxon>
        <taxon>Pseudomonadati</taxon>
        <taxon>Myxococcota</taxon>
        <taxon>Myxococcia</taxon>
        <taxon>Myxococcales</taxon>
        <taxon>Cystobacterineae</taxon>
        <taxon>Myxococcaceae</taxon>
        <taxon>Myxococcus</taxon>
    </lineage>
</organism>
<comment type="caution">
    <text evidence="1">The sequence shown here is derived from an EMBL/GenBank/DDBJ whole genome shotgun (WGS) entry which is preliminary data.</text>
</comment>
<evidence type="ECO:0000313" key="2">
    <source>
        <dbReference type="Proteomes" id="UP000321224"/>
    </source>
</evidence>
<dbReference type="Pfam" id="PF07592">
    <property type="entry name" value="DDE_Tnp_ISAZ013"/>
    <property type="match status" value="1"/>
</dbReference>
<name>A0A511H6L9_9BACT</name>
<dbReference type="AlphaFoldDB" id="A0A511H6L9"/>
<evidence type="ECO:0008006" key="3">
    <source>
        <dbReference type="Google" id="ProtNLM"/>
    </source>
</evidence>
<accession>A0A511H6L9</accession>
<dbReference type="EMBL" id="BJVY01000003">
    <property type="protein sequence ID" value="GEL69178.1"/>
    <property type="molecule type" value="Genomic_DNA"/>
</dbReference>
<evidence type="ECO:0000313" key="1">
    <source>
        <dbReference type="EMBL" id="GEL69178.1"/>
    </source>
</evidence>
<dbReference type="InterPro" id="IPR011518">
    <property type="entry name" value="Transposase_36"/>
</dbReference>
<proteinExistence type="predicted"/>
<sequence length="109" mass="12657">MQRLADATGLCISVCHFPPGTSKWNKVEHRLFSHISMNWRGRPLEDYETVVNLIGTTTNTKGLKVKVRLDRRRYRTGVSVSHEAMHELHLVRAAFHGDWNYVLKPRMDN</sequence>
<dbReference type="Proteomes" id="UP000321224">
    <property type="component" value="Unassembled WGS sequence"/>
</dbReference>
<protein>
    <recommendedName>
        <fullName evidence="3">Transposase</fullName>
    </recommendedName>
</protein>
<gene>
    <name evidence="1" type="ORF">MVI01_09620</name>
</gene>